<keyword evidence="2" id="KW-1185">Reference proteome</keyword>
<dbReference type="Proteomes" id="UP000612899">
    <property type="component" value="Unassembled WGS sequence"/>
</dbReference>
<gene>
    <name evidence="1" type="ORF">Rhe02_11630</name>
</gene>
<comment type="caution">
    <text evidence="1">The sequence shown here is derived from an EMBL/GenBank/DDBJ whole genome shotgun (WGS) entry which is preliminary data.</text>
</comment>
<name>A0A8J3Q485_9ACTN</name>
<reference evidence="1" key="1">
    <citation type="submission" date="2021-01" db="EMBL/GenBank/DDBJ databases">
        <title>Whole genome shotgun sequence of Rhizocola hellebori NBRC 109834.</title>
        <authorList>
            <person name="Komaki H."/>
            <person name="Tamura T."/>
        </authorList>
    </citation>
    <scope>NUCLEOTIDE SEQUENCE</scope>
    <source>
        <strain evidence="1">NBRC 109834</strain>
    </source>
</reference>
<sequence>MSSVIDGVDVDAVARATRGCRGVEDLHGGFPGEVATYLPGRRLVGVRVGTGAVEVQVRAAWNMPVPQIAAGIRAAVTPLVGKRAVDVTIADLGDPPRRKGSNRL</sequence>
<evidence type="ECO:0008006" key="3">
    <source>
        <dbReference type="Google" id="ProtNLM"/>
    </source>
</evidence>
<dbReference type="EMBL" id="BONY01000005">
    <property type="protein sequence ID" value="GIH03096.1"/>
    <property type="molecule type" value="Genomic_DNA"/>
</dbReference>
<evidence type="ECO:0000313" key="1">
    <source>
        <dbReference type="EMBL" id="GIH03096.1"/>
    </source>
</evidence>
<protein>
    <recommendedName>
        <fullName evidence="3">Asp23/Gls24 family envelope stress response protein</fullName>
    </recommendedName>
</protein>
<proteinExistence type="predicted"/>
<evidence type="ECO:0000313" key="2">
    <source>
        <dbReference type="Proteomes" id="UP000612899"/>
    </source>
</evidence>
<accession>A0A8J3Q485</accession>
<organism evidence="1 2">
    <name type="scientific">Rhizocola hellebori</name>
    <dbReference type="NCBI Taxonomy" id="1392758"/>
    <lineage>
        <taxon>Bacteria</taxon>
        <taxon>Bacillati</taxon>
        <taxon>Actinomycetota</taxon>
        <taxon>Actinomycetes</taxon>
        <taxon>Micromonosporales</taxon>
        <taxon>Micromonosporaceae</taxon>
        <taxon>Rhizocola</taxon>
    </lineage>
</organism>
<dbReference type="RefSeq" id="WP_203907012.1">
    <property type="nucleotide sequence ID" value="NZ_BONY01000005.1"/>
</dbReference>
<dbReference type="AlphaFoldDB" id="A0A8J3Q485"/>